<keyword evidence="1" id="KW-1133">Transmembrane helix</keyword>
<evidence type="ECO:0000256" key="1">
    <source>
        <dbReference type="SAM" id="Phobius"/>
    </source>
</evidence>
<reference evidence="2" key="1">
    <citation type="submission" date="2021-11" db="EMBL/GenBank/DDBJ databases">
        <title>Description of novel Flavobacterium species.</title>
        <authorList>
            <person name="Saticioglu I.B."/>
            <person name="Ay H."/>
            <person name="Altun S."/>
            <person name="Duman M."/>
        </authorList>
    </citation>
    <scope>NUCLEOTIDE SEQUENCE</scope>
    <source>
        <strain evidence="2">F-126</strain>
    </source>
</reference>
<sequence length="174" mass="19937">MILKFLSKIALIADNQQNFIERLKYFLQVISTLGPIVMILEGLSGWFVENRRFSVFIFAALVGNLVIGVIYHLRKGSFSWEQFIFKNCKMAAILVIAYTMLEMIAITAGENILADGYRTVIQVSTLLWPGGKILKNLYILSNKQFPPAFIMERLYNFEKSGNINELFPEQNKTE</sequence>
<protein>
    <submittedName>
        <fullName evidence="2">Uncharacterized protein</fullName>
    </submittedName>
</protein>
<proteinExistence type="predicted"/>
<feature type="transmembrane region" description="Helical" evidence="1">
    <location>
        <begin position="25"/>
        <end position="47"/>
    </location>
</feature>
<keyword evidence="1" id="KW-0812">Transmembrane</keyword>
<feature type="transmembrane region" description="Helical" evidence="1">
    <location>
        <begin position="91"/>
        <end position="109"/>
    </location>
</feature>
<evidence type="ECO:0000313" key="2">
    <source>
        <dbReference type="EMBL" id="MCC9016917.1"/>
    </source>
</evidence>
<organism evidence="2 3">
    <name type="scientific">Flavobacterium lipolyticum</name>
    <dbReference type="NCBI Taxonomy" id="2893754"/>
    <lineage>
        <taxon>Bacteria</taxon>
        <taxon>Pseudomonadati</taxon>
        <taxon>Bacteroidota</taxon>
        <taxon>Flavobacteriia</taxon>
        <taxon>Flavobacteriales</taxon>
        <taxon>Flavobacteriaceae</taxon>
        <taxon>Flavobacterium</taxon>
    </lineage>
</organism>
<name>A0ABS8LWG7_9FLAO</name>
<feature type="transmembrane region" description="Helical" evidence="1">
    <location>
        <begin position="53"/>
        <end position="71"/>
    </location>
</feature>
<dbReference type="Proteomes" id="UP001430700">
    <property type="component" value="Unassembled WGS sequence"/>
</dbReference>
<gene>
    <name evidence="2" type="ORF">LNQ34_03930</name>
</gene>
<dbReference type="EMBL" id="JAJJMN010000001">
    <property type="protein sequence ID" value="MCC9016917.1"/>
    <property type="molecule type" value="Genomic_DNA"/>
</dbReference>
<dbReference type="RefSeq" id="WP_229998711.1">
    <property type="nucleotide sequence ID" value="NZ_JAJJMN010000001.1"/>
</dbReference>
<accession>A0ABS8LWG7</accession>
<comment type="caution">
    <text evidence="2">The sequence shown here is derived from an EMBL/GenBank/DDBJ whole genome shotgun (WGS) entry which is preliminary data.</text>
</comment>
<keyword evidence="3" id="KW-1185">Reference proteome</keyword>
<evidence type="ECO:0000313" key="3">
    <source>
        <dbReference type="Proteomes" id="UP001430700"/>
    </source>
</evidence>
<keyword evidence="1" id="KW-0472">Membrane</keyword>